<reference evidence="2" key="1">
    <citation type="submission" date="2023-07" db="EMBL/GenBank/DDBJ databases">
        <title>FDA dAtabase for Regulatory Grade micrObial Sequences (FDA-ARGOS): Supporting development and validation of Infectious Disease Dx tests.</title>
        <authorList>
            <person name="Sproer C."/>
            <person name="Gronow S."/>
            <person name="Severitt S."/>
            <person name="Schroder I."/>
            <person name="Tallon L."/>
            <person name="Sadzewicz L."/>
            <person name="Zhao X."/>
            <person name="Boylan J."/>
            <person name="Ott S."/>
            <person name="Bowen H."/>
            <person name="Vavikolanu K."/>
            <person name="Hazen T."/>
            <person name="Aluvathingal J."/>
            <person name="Nadendla S."/>
            <person name="Lowell S."/>
            <person name="Myers T."/>
            <person name="Yan Y."/>
        </authorList>
    </citation>
    <scope>NUCLEOTIDE SEQUENCE [LARGE SCALE GENOMIC DNA]</scope>
    <source>
        <strain evidence="2">FDAARGOS_1538</strain>
    </source>
</reference>
<accession>A0ABS7YY50</accession>
<proteinExistence type="predicted"/>
<comment type="caution">
    <text evidence="1">The sequence shown here is derived from an EMBL/GenBank/DDBJ whole genome shotgun (WGS) entry which is preliminary data.</text>
</comment>
<dbReference type="Proteomes" id="UP001198374">
    <property type="component" value="Unassembled WGS sequence"/>
</dbReference>
<evidence type="ECO:0000313" key="1">
    <source>
        <dbReference type="EMBL" id="MCA2096064.1"/>
    </source>
</evidence>
<dbReference type="EMBL" id="JAIWIY010000001">
    <property type="protein sequence ID" value="MCA2096064.1"/>
    <property type="molecule type" value="Genomic_DNA"/>
</dbReference>
<keyword evidence="2" id="KW-1185">Reference proteome</keyword>
<dbReference type="RefSeq" id="WP_209773566.1">
    <property type="nucleotide sequence ID" value="NZ_JAGGLO010000004.1"/>
</dbReference>
<organism evidence="1 2">
    <name type="scientific">Anaerococcus degeneri</name>
    <dbReference type="NCBI Taxonomy" id="361500"/>
    <lineage>
        <taxon>Bacteria</taxon>
        <taxon>Bacillati</taxon>
        <taxon>Bacillota</taxon>
        <taxon>Tissierellia</taxon>
        <taxon>Tissierellales</taxon>
        <taxon>Peptoniphilaceae</taxon>
        <taxon>Anaerococcus</taxon>
    </lineage>
</organism>
<sequence>MENIKKAIDVAPAEDGQTKINIEVDPKRFTVLKYKLTEPFEYEDKKYDELILDFGKLTGNDALAIEEEMEKQNIYVVAPETSRSYQIRMAAKAGGFPHQIAGKMSFRDFNRLANAARNFLMGQAL</sequence>
<protein>
    <submittedName>
        <fullName evidence="1">Uncharacterized protein</fullName>
    </submittedName>
</protein>
<name>A0ABS7YY50_9FIRM</name>
<gene>
    <name evidence="1" type="ORF">LDJ82_03950</name>
</gene>
<evidence type="ECO:0000313" key="2">
    <source>
        <dbReference type="Proteomes" id="UP001198374"/>
    </source>
</evidence>